<keyword evidence="2" id="KW-0808">Transferase</keyword>
<comment type="similarity">
    <text evidence="1">Belongs to the transferase hexapeptide repeat family.</text>
</comment>
<protein>
    <submittedName>
        <fullName evidence="4">Colanic acid biosynthesis acetyltransferase WcaF</fullName>
    </submittedName>
</protein>
<feature type="transmembrane region" description="Helical" evidence="3">
    <location>
        <begin position="21"/>
        <end position="39"/>
    </location>
</feature>
<dbReference type="SUPFAM" id="SSF51161">
    <property type="entry name" value="Trimeric LpxA-like enzymes"/>
    <property type="match status" value="1"/>
</dbReference>
<gene>
    <name evidence="4" type="ORF">ICI42_02250</name>
</gene>
<dbReference type="GO" id="GO:0005829">
    <property type="term" value="C:cytosol"/>
    <property type="evidence" value="ECO:0007669"/>
    <property type="project" value="TreeGrafter"/>
</dbReference>
<proteinExistence type="inferred from homology"/>
<keyword evidence="3" id="KW-0812">Transmembrane</keyword>
<sequence>MKLGEFQRPAIDGNWGYGWRIVWYIVNALVFQSAIVGLLPSRAKAALLRLFGARVGTGFVCKPGVNIKYPWFLNVGDYVWLGEGVWIDNLCRVEIGNNVCISQGVKILTGSHDWSRPDFPFFALPVTIGDHVWITAHRVIRPGVEIPPQVAVLADIGRRDAEQAYAKLQA</sequence>
<evidence type="ECO:0000256" key="3">
    <source>
        <dbReference type="SAM" id="Phobius"/>
    </source>
</evidence>
<dbReference type="InterPro" id="IPR051159">
    <property type="entry name" value="Hexapeptide_acetyltransf"/>
</dbReference>
<keyword evidence="3" id="KW-1133">Transmembrane helix</keyword>
<dbReference type="EMBL" id="JACVVX010000001">
    <property type="protein sequence ID" value="MBD0413477.1"/>
    <property type="molecule type" value="Genomic_DNA"/>
</dbReference>
<accession>A0A8J6PTU8</accession>
<dbReference type="Proteomes" id="UP000643405">
    <property type="component" value="Unassembled WGS sequence"/>
</dbReference>
<dbReference type="Gene3D" id="2.160.10.10">
    <property type="entry name" value="Hexapeptide repeat proteins"/>
    <property type="match status" value="1"/>
</dbReference>
<reference evidence="4" key="1">
    <citation type="submission" date="2020-09" db="EMBL/GenBank/DDBJ databases">
        <title>Genome seq and assembly of Tianweitania sp.</title>
        <authorList>
            <person name="Chhetri G."/>
        </authorList>
    </citation>
    <scope>NUCLEOTIDE SEQUENCE</scope>
    <source>
        <strain evidence="4">Rool2</strain>
    </source>
</reference>
<comment type="caution">
    <text evidence="4">The sequence shown here is derived from an EMBL/GenBank/DDBJ whole genome shotgun (WGS) entry which is preliminary data.</text>
</comment>
<name>A0A8J6PTU8_9HYPH</name>
<dbReference type="GO" id="GO:0008374">
    <property type="term" value="F:O-acyltransferase activity"/>
    <property type="evidence" value="ECO:0007669"/>
    <property type="project" value="TreeGrafter"/>
</dbReference>
<evidence type="ECO:0000256" key="2">
    <source>
        <dbReference type="ARBA" id="ARBA00022679"/>
    </source>
</evidence>
<dbReference type="AlphaFoldDB" id="A0A8J6PTU8"/>
<dbReference type="PANTHER" id="PTHR23416:SF23">
    <property type="entry name" value="ACETYLTRANSFERASE C18B11.09C-RELATED"/>
    <property type="match status" value="1"/>
</dbReference>
<keyword evidence="5" id="KW-1185">Reference proteome</keyword>
<dbReference type="InterPro" id="IPR011004">
    <property type="entry name" value="Trimer_LpxA-like_sf"/>
</dbReference>
<dbReference type="RefSeq" id="WP_188162910.1">
    <property type="nucleotide sequence ID" value="NZ_JACVVX010000001.1"/>
</dbReference>
<evidence type="ECO:0000256" key="1">
    <source>
        <dbReference type="ARBA" id="ARBA00007274"/>
    </source>
</evidence>
<organism evidence="4 5">
    <name type="scientific">Oryzicola mucosus</name>
    <dbReference type="NCBI Taxonomy" id="2767425"/>
    <lineage>
        <taxon>Bacteria</taxon>
        <taxon>Pseudomonadati</taxon>
        <taxon>Pseudomonadota</taxon>
        <taxon>Alphaproteobacteria</taxon>
        <taxon>Hyphomicrobiales</taxon>
        <taxon>Phyllobacteriaceae</taxon>
        <taxon>Oryzicola</taxon>
    </lineage>
</organism>
<keyword evidence="3" id="KW-0472">Membrane</keyword>
<evidence type="ECO:0000313" key="4">
    <source>
        <dbReference type="EMBL" id="MBD0413477.1"/>
    </source>
</evidence>
<dbReference type="PANTHER" id="PTHR23416">
    <property type="entry name" value="SIALIC ACID SYNTHASE-RELATED"/>
    <property type="match status" value="1"/>
</dbReference>
<evidence type="ECO:0000313" key="5">
    <source>
        <dbReference type="Proteomes" id="UP000643405"/>
    </source>
</evidence>